<evidence type="ECO:0000256" key="1">
    <source>
        <dbReference type="SAM" id="SignalP"/>
    </source>
</evidence>
<protein>
    <submittedName>
        <fullName evidence="2">Uncharacterized protein</fullName>
    </submittedName>
</protein>
<dbReference type="KEGG" id="amus:LMH87_009551"/>
<evidence type="ECO:0000313" key="3">
    <source>
        <dbReference type="Proteomes" id="UP001144673"/>
    </source>
</evidence>
<dbReference type="GeneID" id="80896710"/>
<feature type="chain" id="PRO_5040991951" evidence="1">
    <location>
        <begin position="21"/>
        <end position="66"/>
    </location>
</feature>
<dbReference type="AlphaFoldDB" id="A0A9W8UL44"/>
<dbReference type="RefSeq" id="XP_056053701.1">
    <property type="nucleotide sequence ID" value="XM_056196566.1"/>
</dbReference>
<accession>A0A9W8UL44</accession>
<comment type="caution">
    <text evidence="2">The sequence shown here is derived from an EMBL/GenBank/DDBJ whole genome shotgun (WGS) entry which is preliminary data.</text>
</comment>
<evidence type="ECO:0000313" key="2">
    <source>
        <dbReference type="EMBL" id="KAJ4153043.1"/>
    </source>
</evidence>
<reference evidence="2" key="1">
    <citation type="journal article" date="2023" name="Access Microbiol">
        <title>De-novo genome assembly for Akanthomyces muscarius, a biocontrol agent of insect agricultural pests.</title>
        <authorList>
            <person name="Erdos Z."/>
            <person name="Studholme D.J."/>
            <person name="Raymond B."/>
            <person name="Sharma M."/>
        </authorList>
    </citation>
    <scope>NUCLEOTIDE SEQUENCE</scope>
    <source>
        <strain evidence="2">Ve6</strain>
    </source>
</reference>
<organism evidence="2 3">
    <name type="scientific">Akanthomyces muscarius</name>
    <name type="common">Entomopathogenic fungus</name>
    <name type="synonym">Lecanicillium muscarium</name>
    <dbReference type="NCBI Taxonomy" id="2231603"/>
    <lineage>
        <taxon>Eukaryota</taxon>
        <taxon>Fungi</taxon>
        <taxon>Dikarya</taxon>
        <taxon>Ascomycota</taxon>
        <taxon>Pezizomycotina</taxon>
        <taxon>Sordariomycetes</taxon>
        <taxon>Hypocreomycetidae</taxon>
        <taxon>Hypocreales</taxon>
        <taxon>Cordycipitaceae</taxon>
        <taxon>Akanthomyces</taxon>
    </lineage>
</organism>
<sequence>MAWSLQLPFLLLRLLKHKSAFGTILLHPYGLFPENVIQVQQARRGVHACNLSPPHPPNFLELGGIP</sequence>
<feature type="signal peptide" evidence="1">
    <location>
        <begin position="1"/>
        <end position="20"/>
    </location>
</feature>
<keyword evidence="1" id="KW-0732">Signal</keyword>
<name>A0A9W8UL44_AKAMU</name>
<dbReference type="Proteomes" id="UP001144673">
    <property type="component" value="Chromosome 5"/>
</dbReference>
<keyword evidence="3" id="KW-1185">Reference proteome</keyword>
<proteinExistence type="predicted"/>
<dbReference type="EMBL" id="JAJHUN010000008">
    <property type="protein sequence ID" value="KAJ4153043.1"/>
    <property type="molecule type" value="Genomic_DNA"/>
</dbReference>
<gene>
    <name evidence="2" type="ORF">LMH87_009551</name>
</gene>